<dbReference type="RefSeq" id="WP_201369748.1">
    <property type="nucleotide sequence ID" value="NZ_BNJG01000001.1"/>
</dbReference>
<gene>
    <name evidence="1" type="ORF">KSB_13630</name>
</gene>
<reference evidence="1 2" key="1">
    <citation type="journal article" date="2021" name="Int. J. Syst. Evol. Microbiol.">
        <title>Reticulibacter mediterranei gen. nov., sp. nov., within the new family Reticulibacteraceae fam. nov., and Ktedonospora formicarum gen. nov., sp. nov., Ktedonobacter robiniae sp. nov., Dictyobacter formicarum sp. nov. and Dictyobacter arantiisoli sp. nov., belonging to the class Ktedonobacteria.</title>
        <authorList>
            <person name="Yabe S."/>
            <person name="Zheng Y."/>
            <person name="Wang C.M."/>
            <person name="Sakai Y."/>
            <person name="Abe K."/>
            <person name="Yokota A."/>
            <person name="Donadio S."/>
            <person name="Cavaletti L."/>
            <person name="Monciardini P."/>
        </authorList>
    </citation>
    <scope>NUCLEOTIDE SEQUENCE [LARGE SCALE GENOMIC DNA]</scope>
    <source>
        <strain evidence="1 2">SOSP1-30</strain>
    </source>
</reference>
<comment type="caution">
    <text evidence="1">The sequence shown here is derived from an EMBL/GenBank/DDBJ whole genome shotgun (WGS) entry which is preliminary data.</text>
</comment>
<sequence length="259" mass="29663">MSNEFYSAEEAMKKLGKPRSTFFKEVENGLIPFEIEPGRQRGRRYPKEAIDTLAKRQYTKNKRQGPTHLVFSPSNVADTWSEVQIGAHLYGEDDIVPFDTLLEWRDINDEMQMSVKEQGQLIAYSSLMPLDEDIMLALLNDKIRERDIPLEAIRQWTDPSISVYVCSLTVKPTGNAKRDADVGRFIITQTLKWATKQNSQFDIKNWYGIGATAKGQEIFENLGFTEIVNLYGGERKGYLLQNLKTPAKLIKKYLSSIKD</sequence>
<organism evidence="1 2">
    <name type="scientific">Ktedonobacter robiniae</name>
    <dbReference type="NCBI Taxonomy" id="2778365"/>
    <lineage>
        <taxon>Bacteria</taxon>
        <taxon>Bacillati</taxon>
        <taxon>Chloroflexota</taxon>
        <taxon>Ktedonobacteria</taxon>
        <taxon>Ktedonobacterales</taxon>
        <taxon>Ktedonobacteraceae</taxon>
        <taxon>Ktedonobacter</taxon>
    </lineage>
</organism>
<dbReference type="Proteomes" id="UP000654345">
    <property type="component" value="Unassembled WGS sequence"/>
</dbReference>
<evidence type="ECO:0000313" key="1">
    <source>
        <dbReference type="EMBL" id="GHO52888.1"/>
    </source>
</evidence>
<name>A0ABQ3UJJ2_9CHLR</name>
<proteinExistence type="predicted"/>
<protein>
    <recommendedName>
        <fullName evidence="3">Helix-turn-helix domain-containing protein</fullName>
    </recommendedName>
</protein>
<keyword evidence="2" id="KW-1185">Reference proteome</keyword>
<evidence type="ECO:0008006" key="3">
    <source>
        <dbReference type="Google" id="ProtNLM"/>
    </source>
</evidence>
<accession>A0ABQ3UJJ2</accession>
<dbReference type="EMBL" id="BNJG01000001">
    <property type="protein sequence ID" value="GHO52888.1"/>
    <property type="molecule type" value="Genomic_DNA"/>
</dbReference>
<evidence type="ECO:0000313" key="2">
    <source>
        <dbReference type="Proteomes" id="UP000654345"/>
    </source>
</evidence>